<proteinExistence type="predicted"/>
<protein>
    <submittedName>
        <fullName evidence="1">Uncharacterized protein</fullName>
    </submittedName>
</protein>
<evidence type="ECO:0000313" key="1">
    <source>
        <dbReference type="EMBL" id="KII66790.1"/>
    </source>
</evidence>
<evidence type="ECO:0000313" key="2">
    <source>
        <dbReference type="Proteomes" id="UP000031668"/>
    </source>
</evidence>
<dbReference type="AlphaFoldDB" id="A0A0C2MR70"/>
<accession>A0A0C2MR70</accession>
<dbReference type="EMBL" id="JWZT01003445">
    <property type="protein sequence ID" value="KII66790.1"/>
    <property type="molecule type" value="Genomic_DNA"/>
</dbReference>
<organism evidence="1 2">
    <name type="scientific">Thelohanellus kitauei</name>
    <name type="common">Myxosporean</name>
    <dbReference type="NCBI Taxonomy" id="669202"/>
    <lineage>
        <taxon>Eukaryota</taxon>
        <taxon>Metazoa</taxon>
        <taxon>Cnidaria</taxon>
        <taxon>Myxozoa</taxon>
        <taxon>Myxosporea</taxon>
        <taxon>Bivalvulida</taxon>
        <taxon>Platysporina</taxon>
        <taxon>Myxobolidae</taxon>
        <taxon>Thelohanellus</taxon>
    </lineage>
</organism>
<sequence length="417" mass="49474">MRKKTIFESRRTNFFGLREEKQSEIIYEVIEQAKEKRSKKLKKEILDDYPMNVLNKIANYIFSEKIIKTNSWEFHTLCRSFAFFFTFEIILSHQKMEIFLKLILLILSREQIIFNNLVIKDVISGLATSIKVNEFRAFIVNRSSLIHLLKYATSQSVCSKLRIFFINILDTSDDIHMLFDDDELMKQIRILSANHATTETDDLIGIELLVMLLDIILKKNATIRERLFNDEPSFIISLIPKIRTIVSKTKHRIIFEKIKKIYFFYLLGTFPFHDLDMECTEYLDYMELVSHIFCSQIEQVVGKKDHFIFEEGDLEYLSLIEYEFSEYLTNSCGIQDKFIWNMIKLSQSIADHLVDNHLKVIEPRRNLELRRVFLNIYGKCLLNTENNDRSHYEIFFNHFCDDLRASTVSTKLSDYDP</sequence>
<comment type="caution">
    <text evidence="1">The sequence shown here is derived from an EMBL/GenBank/DDBJ whole genome shotgun (WGS) entry which is preliminary data.</text>
</comment>
<dbReference type="Proteomes" id="UP000031668">
    <property type="component" value="Unassembled WGS sequence"/>
</dbReference>
<gene>
    <name evidence="1" type="ORF">RF11_15256</name>
</gene>
<keyword evidence="2" id="KW-1185">Reference proteome</keyword>
<name>A0A0C2MR70_THEKT</name>
<reference evidence="1 2" key="1">
    <citation type="journal article" date="2014" name="Genome Biol. Evol.">
        <title>The genome of the myxosporean Thelohanellus kitauei shows adaptations to nutrient acquisition within its fish host.</title>
        <authorList>
            <person name="Yang Y."/>
            <person name="Xiong J."/>
            <person name="Zhou Z."/>
            <person name="Huo F."/>
            <person name="Miao W."/>
            <person name="Ran C."/>
            <person name="Liu Y."/>
            <person name="Zhang J."/>
            <person name="Feng J."/>
            <person name="Wang M."/>
            <person name="Wang M."/>
            <person name="Wang L."/>
            <person name="Yao B."/>
        </authorList>
    </citation>
    <scope>NUCLEOTIDE SEQUENCE [LARGE SCALE GENOMIC DNA]</scope>
    <source>
        <strain evidence="1">Wuqing</strain>
    </source>
</reference>